<dbReference type="PANTHER" id="PTHR23198:SF6">
    <property type="entry name" value="NUCLEAR PORE COMPLEX PROTEIN NUP98-NUP96"/>
    <property type="match status" value="1"/>
</dbReference>
<evidence type="ECO:0000256" key="6">
    <source>
        <dbReference type="ARBA" id="ARBA00022813"/>
    </source>
</evidence>
<evidence type="ECO:0000256" key="2">
    <source>
        <dbReference type="ARBA" id="ARBA00004620"/>
    </source>
</evidence>
<dbReference type="EMBL" id="JARPUR010000008">
    <property type="protein sequence ID" value="KAK4871644.1"/>
    <property type="molecule type" value="Genomic_DNA"/>
</dbReference>
<comment type="similarity">
    <text evidence="3">Belongs to the nucleoporin GLFG family.</text>
</comment>
<evidence type="ECO:0000256" key="7">
    <source>
        <dbReference type="ARBA" id="ARBA00022816"/>
    </source>
</evidence>
<comment type="subcellular location">
    <subcellularLocation>
        <location evidence="2">Nucleus membrane</location>
        <topology evidence="2">Peripheral membrane protein</topology>
        <orientation evidence="2">Nucleoplasmic side</orientation>
    </subcellularLocation>
    <subcellularLocation>
        <location evidence="1">Nucleus</location>
        <location evidence="1">Nuclear pore complex</location>
    </subcellularLocation>
</comment>
<dbReference type="Gene3D" id="1.25.40.690">
    <property type="match status" value="1"/>
</dbReference>
<protein>
    <recommendedName>
        <fullName evidence="4">Nuclear pore complex protein Nup98-Nup96</fullName>
    </recommendedName>
</protein>
<dbReference type="Proteomes" id="UP001353858">
    <property type="component" value="Unassembled WGS sequence"/>
</dbReference>
<proteinExistence type="inferred from homology"/>
<evidence type="ECO:0000256" key="8">
    <source>
        <dbReference type="ARBA" id="ARBA00022927"/>
    </source>
</evidence>
<evidence type="ECO:0000313" key="14">
    <source>
        <dbReference type="EMBL" id="KAK4871644.1"/>
    </source>
</evidence>
<feature type="region of interest" description="Disordered" evidence="12">
    <location>
        <begin position="736"/>
        <end position="756"/>
    </location>
</feature>
<organism evidence="14 15">
    <name type="scientific">Aquatica leii</name>
    <dbReference type="NCBI Taxonomy" id="1421715"/>
    <lineage>
        <taxon>Eukaryota</taxon>
        <taxon>Metazoa</taxon>
        <taxon>Ecdysozoa</taxon>
        <taxon>Arthropoda</taxon>
        <taxon>Hexapoda</taxon>
        <taxon>Insecta</taxon>
        <taxon>Pterygota</taxon>
        <taxon>Neoptera</taxon>
        <taxon>Endopterygota</taxon>
        <taxon>Coleoptera</taxon>
        <taxon>Polyphaga</taxon>
        <taxon>Elateriformia</taxon>
        <taxon>Elateroidea</taxon>
        <taxon>Lampyridae</taxon>
        <taxon>Luciolinae</taxon>
        <taxon>Aquatica</taxon>
    </lineage>
</organism>
<dbReference type="PROSITE" id="PS51434">
    <property type="entry name" value="NUP_C"/>
    <property type="match status" value="1"/>
</dbReference>
<gene>
    <name evidence="14" type="ORF">RN001_015768</name>
</gene>
<dbReference type="Pfam" id="PF21240">
    <property type="entry name" value="Nup98_GLEBS"/>
    <property type="match status" value="1"/>
</dbReference>
<keyword evidence="6" id="KW-0068">Autocatalytic cleavage</keyword>
<dbReference type="Pfam" id="PF12110">
    <property type="entry name" value="Nup96"/>
    <property type="match status" value="1"/>
</dbReference>
<keyword evidence="15" id="KW-1185">Reference proteome</keyword>
<dbReference type="PANTHER" id="PTHR23198">
    <property type="entry name" value="NUCLEOPORIN"/>
    <property type="match status" value="1"/>
</dbReference>
<dbReference type="GO" id="GO:0006606">
    <property type="term" value="P:protein import into nucleus"/>
    <property type="evidence" value="ECO:0007669"/>
    <property type="project" value="TreeGrafter"/>
</dbReference>
<evidence type="ECO:0000256" key="1">
    <source>
        <dbReference type="ARBA" id="ARBA00004567"/>
    </source>
</evidence>
<evidence type="ECO:0000256" key="11">
    <source>
        <dbReference type="ARBA" id="ARBA00023242"/>
    </source>
</evidence>
<evidence type="ECO:0000256" key="12">
    <source>
        <dbReference type="SAM" id="MobiDB-lite"/>
    </source>
</evidence>
<dbReference type="SUPFAM" id="SSF82215">
    <property type="entry name" value="C-terminal autoproteolytic domain of nucleoporin nup98"/>
    <property type="match status" value="1"/>
</dbReference>
<dbReference type="GO" id="GO:0031965">
    <property type="term" value="C:nuclear membrane"/>
    <property type="evidence" value="ECO:0007669"/>
    <property type="project" value="UniProtKB-SubCell"/>
</dbReference>
<evidence type="ECO:0000256" key="9">
    <source>
        <dbReference type="ARBA" id="ARBA00023010"/>
    </source>
</evidence>
<keyword evidence="10" id="KW-0906">Nuclear pore complex</keyword>
<dbReference type="GO" id="GO:0044614">
    <property type="term" value="C:nuclear pore cytoplasmic filaments"/>
    <property type="evidence" value="ECO:0007669"/>
    <property type="project" value="TreeGrafter"/>
</dbReference>
<dbReference type="GO" id="GO:0000973">
    <property type="term" value="P:post-transcriptional tethering of RNA polymerase II gene DNA at nuclear periphery"/>
    <property type="evidence" value="ECO:0007669"/>
    <property type="project" value="TreeGrafter"/>
</dbReference>
<sequence>MFSNLNKPAFGTSTSTPAFGFGNTSTTNQTPFGQTQFFGKSNTAGFGQTAPLFGSTAPQNTGTLFSNTALPTFGGTSQQTGFGTGLFGQQQNVGVSSGTNGLFTSSSTSTFGQQNKTPSFGFGASTSTLFGQQQTQNFQPSTSGAVFGASSGFGGTAQMGTVIKFNPATGTDTMQKSGVTHSINTKHHCITCMKEYEGKSLEELRWEDYQANRKGPQTGFGATPFGAPASTAPSLFGQTDNKTAFGQTTTFGSPATSGFNISNQATQPSLFGKPNTGFGTTPTTNSFSFNTAPSAFGTSNIGKPFGNQPTQSVFGATATTQAPSGFGNNLFPNATQNAGGLFGKTTTQSVFSNQQPVFAFNQPSTSQPSFFQTSKPATGFGSFGSTNLTTTPAFGQPTNLFSTPATQNPFNAIQKPAQPTFQTGFGLGAQSNTNTFYGANKSLFGGSTQGNFFNTPSSGFMMNQQQAPLNQSVGFDAQPNQDFHTHVEQIYDPFPHYDFLLDALKGKTHNTTDPKALKEILDQAPMPVTSIEKNISKYRTLIKPRNTSLSYPGCKYALLDDVVDKTTSSNNLSFKSGKRLVLRKNITRSDRDMMEEYKRMVDSEDSNKNKSLFRNLQQLDNEKCDVLEQTKSITPNSSFQDVTNSGLVFHTKLNDNFSFEETPVRDKFDKPNVKQILLNTSTENDSELSIDINPRNSVKSILHTEDGSPYAKTNKTVRFQDNEFSMSKEECMSSCGVSPIEESNNNSESEGENTADDNVKVSTALTCGVKLTNPECYTKPPLNQLHKYKNDKGECIVKGFTIGRTGYGCVYFPDAIDVANLDLDDIVHFRFREITVYPNDDKKPPVGQGLNRRAQVTLEHVWPRDRNTHEIIRDVQEISKTNFIDRLCLLAERQNATFLDYHPESGSWLFTVNHFSKYKFTDSSDEECERFLHRSKSMLEKKIKRFENEVDFERMGLGGVIMEKELNSTAAYTIFSDQPQMPYRKDPSKPVFIIKSSFFDEESISDDESSDVGIPIPLQVTSLDTSLSSENEQLRWKDGIIKNYSLLSKTGDCVQNLSSFFHDSYVDSACFKGRAFKVRWSRGYNLITRESIQIPSGNLYKRPEDSLINRIQIVDVTKEIVGNDKFIWEDYLKAVFEISSLDVDEQLRLPTFSITSTLELLNKYCEVSTKWKEIDKTKDLKYYSQIWDLCRILWGSSTSAADKRQLFSTWLHSDLPSFNINSEVVHPKDVTILTLLEYYFSNDISSASKFATEKRFPALSLLLTQKQESTMRHLVVQHEQWQHNGTLDVMDEHISRMYKLLGGVEVIRGSDVFRNLEWKQILATYLCHFCSKNTKLEDVVAEYTKAFTVEKTANFPLNQTSELALDLQYRLLELYSNLSTDLSKILNPYGYTKHIGDFHLSWFLLLLFDFHKIGVSNENISNTICMGFAAQLEAVGLWTWAIFALLFIKNKKVKEKAVKSILERNIKFITDEYEEYEEFLTKKLKIPSEIIHSILSYMKDGDPNYFESYQHLALSKDFGKANQQAQLYVIPELIINHKYQDLHYLLEPLADGHLSAGVGVIRDFLQLLNETNEEKINQAQVLHESELISLAKNLKHFPKCTLKQSLTVAELSRHIKMLFVDYCSEKRLVNIESELPIPEDYRFLKQCSTNVIDDFIF</sequence>
<feature type="region of interest" description="Disordered" evidence="12">
    <location>
        <begin position="13"/>
        <end position="40"/>
    </location>
</feature>
<keyword evidence="5" id="KW-0813">Transport</keyword>
<keyword evidence="8" id="KW-0653">Protein transport</keyword>
<keyword evidence="11" id="KW-0539">Nucleus</keyword>
<name>A0AAN7NX84_9COLE</name>
<evidence type="ECO:0000256" key="3">
    <source>
        <dbReference type="ARBA" id="ARBA00008926"/>
    </source>
</evidence>
<dbReference type="GO" id="GO:0003723">
    <property type="term" value="F:RNA binding"/>
    <property type="evidence" value="ECO:0007669"/>
    <property type="project" value="TreeGrafter"/>
</dbReference>
<comment type="caution">
    <text evidence="14">The sequence shown here is derived from an EMBL/GenBank/DDBJ whole genome shotgun (WGS) entry which is preliminary data.</text>
</comment>
<dbReference type="GO" id="GO:0051028">
    <property type="term" value="P:mRNA transport"/>
    <property type="evidence" value="ECO:0007669"/>
    <property type="project" value="UniProtKB-KW"/>
</dbReference>
<keyword evidence="7" id="KW-0509">mRNA transport</keyword>
<dbReference type="GO" id="GO:0017056">
    <property type="term" value="F:structural constituent of nuclear pore"/>
    <property type="evidence" value="ECO:0007669"/>
    <property type="project" value="InterPro"/>
</dbReference>
<evidence type="ECO:0000259" key="13">
    <source>
        <dbReference type="PROSITE" id="PS51434"/>
    </source>
</evidence>
<evidence type="ECO:0000256" key="5">
    <source>
        <dbReference type="ARBA" id="ARBA00022448"/>
    </source>
</evidence>
<dbReference type="InterPro" id="IPR021967">
    <property type="entry name" value="Nup98_C"/>
</dbReference>
<dbReference type="InterPro" id="IPR037665">
    <property type="entry name" value="Nucleoporin_S59-like"/>
</dbReference>
<evidence type="ECO:0000256" key="4">
    <source>
        <dbReference type="ARBA" id="ARBA00013472"/>
    </source>
</evidence>
<dbReference type="GO" id="GO:0006405">
    <property type="term" value="P:RNA export from nucleus"/>
    <property type="evidence" value="ECO:0007669"/>
    <property type="project" value="TreeGrafter"/>
</dbReference>
<dbReference type="InterPro" id="IPR036903">
    <property type="entry name" value="Nup98_auto-Pept-S59_dom_sf"/>
</dbReference>
<keyword evidence="9" id="KW-0811">Translocation</keyword>
<evidence type="ECO:0000256" key="10">
    <source>
        <dbReference type="ARBA" id="ARBA00023132"/>
    </source>
</evidence>
<feature type="domain" description="Peptidase S59" evidence="13">
    <location>
        <begin position="773"/>
        <end position="915"/>
    </location>
</feature>
<dbReference type="InterPro" id="IPR007230">
    <property type="entry name" value="Nup98_auto-Pept-S59_dom"/>
</dbReference>
<evidence type="ECO:0000313" key="15">
    <source>
        <dbReference type="Proteomes" id="UP001353858"/>
    </source>
</evidence>
<dbReference type="FunFam" id="1.10.10.2360:FF:000001">
    <property type="entry name" value="Nuclear pore complex protein Nup98-Nup96"/>
    <property type="match status" value="1"/>
</dbReference>
<dbReference type="Gene3D" id="1.10.10.2360">
    <property type="match status" value="1"/>
</dbReference>
<dbReference type="Gene3D" id="3.30.1610.10">
    <property type="entry name" value="Peptidase S59, nucleoporin"/>
    <property type="match status" value="1"/>
</dbReference>
<accession>A0AAN7NX84</accession>
<reference evidence="15" key="1">
    <citation type="submission" date="2023-01" db="EMBL/GenBank/DDBJ databases">
        <title>Key to firefly adult light organ development and bioluminescence: homeobox transcription factors regulate luciferase expression and transportation to peroxisome.</title>
        <authorList>
            <person name="Fu X."/>
        </authorList>
    </citation>
    <scope>NUCLEOTIDE SEQUENCE [LARGE SCALE GENOMIC DNA]</scope>
</reference>
<dbReference type="GO" id="GO:0008139">
    <property type="term" value="F:nuclear localization sequence binding"/>
    <property type="evidence" value="ECO:0007669"/>
    <property type="project" value="TreeGrafter"/>
</dbReference>
<dbReference type="Pfam" id="PF04096">
    <property type="entry name" value="Nucleoporin2"/>
    <property type="match status" value="1"/>
</dbReference>
<dbReference type="GO" id="GO:0034398">
    <property type="term" value="P:telomere tethering at nuclear periphery"/>
    <property type="evidence" value="ECO:0007669"/>
    <property type="project" value="TreeGrafter"/>
</dbReference>